<name>C0QMF7_DESAH</name>
<evidence type="ECO:0000313" key="5">
    <source>
        <dbReference type="EMBL" id="ACN16474.1"/>
    </source>
</evidence>
<keyword evidence="6" id="KW-1185">Reference proteome</keyword>
<dbReference type="Gene3D" id="1.20.1250.20">
    <property type="entry name" value="MFS general substrate transporter like domains"/>
    <property type="match status" value="1"/>
</dbReference>
<dbReference type="InterPro" id="IPR052714">
    <property type="entry name" value="MFS_Exporter"/>
</dbReference>
<sequence length="305" mass="32754">MDNAKPDRLWTWPFVVLLAITFLTYANISVFFEFYAYLETCPIDPAWFGTIIGIFAAVSLVVRPLVSPFFQPGNARSFLILGAVMVILALAGYSTTQGLWGLMGVRIFHGLAFVVMGSALTALMMAHVPPKGSARFFGILSIVILIPNTLVPPLLPVLTGLAKGLPGVLLGFAGFTALVFFLLPLVPGENAGKGGIAQTQALTRAEIIQNLTDARVLILLSAMFCMYCGHALVFFFLDGFSKTMGIAHAGLFLTLSTAGEIGVRLVGGMGEPAMNHTFHPGNMAFQQWARFCRSGSRKAAPPVRP</sequence>
<dbReference type="SUPFAM" id="SSF103473">
    <property type="entry name" value="MFS general substrate transporter"/>
    <property type="match status" value="1"/>
</dbReference>
<dbReference type="EMBL" id="CP001087">
    <property type="protein sequence ID" value="ACN16474.1"/>
    <property type="molecule type" value="Genomic_DNA"/>
</dbReference>
<dbReference type="RefSeq" id="WP_015905235.1">
    <property type="nucleotide sequence ID" value="NC_012108.1"/>
</dbReference>
<dbReference type="PANTHER" id="PTHR23531:SF1">
    <property type="entry name" value="QUINOLENE RESISTANCE PROTEIN NORA"/>
    <property type="match status" value="1"/>
</dbReference>
<gene>
    <name evidence="5" type="ordered locus">HRM2_33990</name>
</gene>
<keyword evidence="2 4" id="KW-1133">Transmembrane helix</keyword>
<dbReference type="eggNOG" id="COG2814">
    <property type="taxonomic scope" value="Bacteria"/>
</dbReference>
<dbReference type="HOGENOM" id="CLU_911282_0_0_7"/>
<feature type="transmembrane region" description="Helical" evidence="4">
    <location>
        <begin position="216"/>
        <end position="237"/>
    </location>
</feature>
<dbReference type="STRING" id="177437.HRM2_33990"/>
<evidence type="ECO:0000256" key="4">
    <source>
        <dbReference type="SAM" id="Phobius"/>
    </source>
</evidence>
<feature type="transmembrane region" description="Helical" evidence="4">
    <location>
        <begin position="136"/>
        <end position="155"/>
    </location>
</feature>
<reference evidence="5 6" key="1">
    <citation type="journal article" date="2009" name="Environ. Microbiol.">
        <title>Genome sequence of Desulfobacterium autotrophicum HRM2, a marine sulfate reducer oxidizing organic carbon completely to carbon dioxide.</title>
        <authorList>
            <person name="Strittmatter A.W."/>
            <person name="Liesegang H."/>
            <person name="Rabus R."/>
            <person name="Decker I."/>
            <person name="Amann J."/>
            <person name="Andres S."/>
            <person name="Henne A."/>
            <person name="Fricke W.F."/>
            <person name="Martinez-Arias R."/>
            <person name="Bartels D."/>
            <person name="Goesmann A."/>
            <person name="Krause L."/>
            <person name="Puehler A."/>
            <person name="Klenk H.P."/>
            <person name="Richter M."/>
            <person name="Schuler M."/>
            <person name="Gloeckner F.O."/>
            <person name="Meyerdierks A."/>
            <person name="Gottschalk G."/>
            <person name="Amann R."/>
        </authorList>
    </citation>
    <scope>NUCLEOTIDE SEQUENCE [LARGE SCALE GENOMIC DNA]</scope>
    <source>
        <strain evidence="6">ATCC 43914 / DSM 3382 / HRM2</strain>
    </source>
</reference>
<feature type="transmembrane region" description="Helical" evidence="4">
    <location>
        <begin position="78"/>
        <end position="95"/>
    </location>
</feature>
<keyword evidence="1 4" id="KW-0812">Transmembrane</keyword>
<dbReference type="KEGG" id="dat:HRM2_33990"/>
<feature type="transmembrane region" description="Helical" evidence="4">
    <location>
        <begin position="167"/>
        <end position="186"/>
    </location>
</feature>
<evidence type="ECO:0000313" key="6">
    <source>
        <dbReference type="Proteomes" id="UP000000442"/>
    </source>
</evidence>
<organism evidence="5 6">
    <name type="scientific">Desulforapulum autotrophicum (strain ATCC 43914 / DSM 3382 / VKM B-1955 / HRM2)</name>
    <name type="common">Desulfobacterium autotrophicum</name>
    <dbReference type="NCBI Taxonomy" id="177437"/>
    <lineage>
        <taxon>Bacteria</taxon>
        <taxon>Pseudomonadati</taxon>
        <taxon>Thermodesulfobacteriota</taxon>
        <taxon>Desulfobacteria</taxon>
        <taxon>Desulfobacterales</taxon>
        <taxon>Desulfobacteraceae</taxon>
        <taxon>Desulforapulum</taxon>
    </lineage>
</organism>
<evidence type="ECO:0000256" key="3">
    <source>
        <dbReference type="ARBA" id="ARBA00023136"/>
    </source>
</evidence>
<protein>
    <recommendedName>
        <fullName evidence="7">MFS transporter</fullName>
    </recommendedName>
</protein>
<feature type="transmembrane region" description="Helical" evidence="4">
    <location>
        <begin position="12"/>
        <end position="34"/>
    </location>
</feature>
<proteinExistence type="predicted"/>
<accession>C0QMF7</accession>
<evidence type="ECO:0008006" key="7">
    <source>
        <dbReference type="Google" id="ProtNLM"/>
    </source>
</evidence>
<dbReference type="AlphaFoldDB" id="C0QMF7"/>
<dbReference type="Pfam" id="PF07690">
    <property type="entry name" value="MFS_1"/>
    <property type="match status" value="1"/>
</dbReference>
<dbReference type="PANTHER" id="PTHR23531">
    <property type="entry name" value="QUINOLENE RESISTANCE PROTEIN NORA"/>
    <property type="match status" value="1"/>
</dbReference>
<keyword evidence="3 4" id="KW-0472">Membrane</keyword>
<evidence type="ECO:0000256" key="1">
    <source>
        <dbReference type="ARBA" id="ARBA00022692"/>
    </source>
</evidence>
<dbReference type="InterPro" id="IPR036259">
    <property type="entry name" value="MFS_trans_sf"/>
</dbReference>
<evidence type="ECO:0000256" key="2">
    <source>
        <dbReference type="ARBA" id="ARBA00022989"/>
    </source>
</evidence>
<dbReference type="GO" id="GO:0022857">
    <property type="term" value="F:transmembrane transporter activity"/>
    <property type="evidence" value="ECO:0007669"/>
    <property type="project" value="InterPro"/>
</dbReference>
<feature type="transmembrane region" description="Helical" evidence="4">
    <location>
        <begin position="107"/>
        <end position="124"/>
    </location>
</feature>
<dbReference type="InterPro" id="IPR011701">
    <property type="entry name" value="MFS"/>
</dbReference>
<feature type="transmembrane region" description="Helical" evidence="4">
    <location>
        <begin position="46"/>
        <end position="66"/>
    </location>
</feature>
<dbReference type="Proteomes" id="UP000000442">
    <property type="component" value="Chromosome"/>
</dbReference>
<dbReference type="OrthoDB" id="5421104at2"/>